<dbReference type="EC" id="2.7.7.48" evidence="1"/>
<evidence type="ECO:0000313" key="4">
    <source>
        <dbReference type="EMBL" id="OQE31976.1"/>
    </source>
</evidence>
<feature type="domain" description="RDRP core" evidence="3">
    <location>
        <begin position="399"/>
        <end position="1040"/>
    </location>
</feature>
<reference evidence="5" key="1">
    <citation type="journal article" date="2017" name="Nat. Microbiol.">
        <title>Global analysis of biosynthetic gene clusters reveals vast potential of secondary metabolite production in Penicillium species.</title>
        <authorList>
            <person name="Nielsen J.C."/>
            <person name="Grijseels S."/>
            <person name="Prigent S."/>
            <person name="Ji B."/>
            <person name="Dainat J."/>
            <person name="Nielsen K.F."/>
            <person name="Frisvad J.C."/>
            <person name="Workman M."/>
            <person name="Nielsen J."/>
        </authorList>
    </citation>
    <scope>NUCLEOTIDE SEQUENCE [LARGE SCALE GENOMIC DNA]</scope>
    <source>
        <strain evidence="5">IBT 24891</strain>
    </source>
</reference>
<dbReference type="Pfam" id="PF05183">
    <property type="entry name" value="RdRP"/>
    <property type="match status" value="1"/>
</dbReference>
<dbReference type="Proteomes" id="UP000191285">
    <property type="component" value="Unassembled WGS sequence"/>
</dbReference>
<keyword evidence="5" id="KW-1185">Reference proteome</keyword>
<dbReference type="GO" id="GO:0030422">
    <property type="term" value="P:siRNA processing"/>
    <property type="evidence" value="ECO:0007669"/>
    <property type="project" value="TreeGrafter"/>
</dbReference>
<accession>A0A1V6U0D9</accession>
<dbReference type="STRING" id="303698.A0A1V6U0D9"/>
<sequence length="1254" mass="143304">MLPTTPHRPRNDLSRFIVSLNGQFSLDIPTLGLHSPSAVRTKSSLRWRCFFRLRFLYFKDQTQLQRAVNSLEEWIAGRPTPVFLTERDKDDRMRFLQHEIEDDVYLLLRGSPGQPWMNSNNRELDDADVPMLSPSLSPRKRRHCDENEIKMEDEQFHTAPNSPSKFHSPGDRLADLIDGPASANLDDLESSQIFRPNNGNSLLQRFKQSHEPHGYPIDTSFSSASASSDSICPDQSTFLHSFDTEITVPDGTQSTYADSIVGLMTEETLDLDGHSHSGMTIQDRITQELVDCGPFTVVHPFPGKLPLRYRYEFERLGRAWNIPLERVYRGDVASWKLYEDFWTWVQQHNQRHDRPLPERTSRRAWDYALRDFKTDISSEVVILTGEFNWCLAGEPGIFKFQLNPLKTEKTCRFHRRFGSDRFLTVTIPAPSRPPAHLRYDESPSALREAIAQWITQHDHYCLGRTWRAFYVEEVKSKRKIKAEPRFRIEFFATDGLDFRHGRDHDTPIIASALQTSETHTPMTVGSLLEWHMPQEANSRQSNCKLFQRLSLGLSKTLASVVLRPTQIVRLRDRPNWKMVMNDGCALMSRALALRICDSLGITGPTPSCFQARIAGAKGLWMVDRHESSIRSFRDGDDVWLQISDSQLKVHPHPQDLDEAFDPEQLTVEVVNWAKPLHPVDLNIQLLAILQQGGNIKQYLAKLTRDGIEELFEDFKHVLESNSPILCRSLVQKVRPPGNDGASKIRQLEHWVMNDSEFITRLCEAGFAPRTFWPLRKRLGQLMSWLLERHVEEIRIHVPLSTYAYCIADPYDILGPDEVHFGFSTRWNDPDRQFEDTQLEGSDVLVGRLPAHVPSDIQRRKAVWKSELRHFQDIIVFPRKGNIALAHMLSGGDYDGDTPWICWDQNIVQSFQNSELPQVEFGAEHFGLTSHSLPMNKVQSTDAFLQSTFEFNLTTSSLGRCTVEHEKIAYDESINSPKAIELASLLSHLVDGRKGGVHLSEKAWQKYRKTISPRHRLLPAYRGPGRTPKKSNIVDYLKFEVAMGHAHAIREKLEREFPEDQGSNWMDEDLARPSKQAWGASCVGNETDGQLQQILLGLESTISALCQQWKSAFRNEPEGFPIEARQAIESAISLNPPGSGSHPLIHTWQNSREEWRRLVASCAYVMHPHSSFIFHAFGEVLCRLKAESVPSRTVTNDILACYRMNQKMVTQLTEAGLSSDDQYLDRYEGEEAIEALMLGTEGGLYDLLEDGGNIE</sequence>
<dbReference type="InterPro" id="IPR007855">
    <property type="entry name" value="RDRP"/>
</dbReference>
<organism evidence="4 5">
    <name type="scientific">Penicillium steckii</name>
    <dbReference type="NCBI Taxonomy" id="303698"/>
    <lineage>
        <taxon>Eukaryota</taxon>
        <taxon>Fungi</taxon>
        <taxon>Dikarya</taxon>
        <taxon>Ascomycota</taxon>
        <taxon>Pezizomycotina</taxon>
        <taxon>Eurotiomycetes</taxon>
        <taxon>Eurotiomycetidae</taxon>
        <taxon>Eurotiales</taxon>
        <taxon>Aspergillaceae</taxon>
        <taxon>Penicillium</taxon>
    </lineage>
</organism>
<keyword evidence="1" id="KW-0696">RNA-directed RNA polymerase</keyword>
<keyword evidence="1" id="KW-0548">Nucleotidyltransferase</keyword>
<dbReference type="PANTHER" id="PTHR23079:SF14">
    <property type="entry name" value="RNA-DEPENDENT RNA POLYMERASE"/>
    <property type="match status" value="1"/>
</dbReference>
<dbReference type="GO" id="GO:0003968">
    <property type="term" value="F:RNA-directed RNA polymerase activity"/>
    <property type="evidence" value="ECO:0007669"/>
    <property type="project" value="UniProtKB-KW"/>
</dbReference>
<dbReference type="GO" id="GO:0031380">
    <property type="term" value="C:nuclear RNA-directed RNA polymerase complex"/>
    <property type="evidence" value="ECO:0007669"/>
    <property type="project" value="TreeGrafter"/>
</dbReference>
<proteinExistence type="inferred from homology"/>
<comment type="similarity">
    <text evidence="1">Belongs to the RdRP family.</text>
</comment>
<feature type="region of interest" description="Disordered" evidence="2">
    <location>
        <begin position="120"/>
        <end position="142"/>
    </location>
</feature>
<keyword evidence="1" id="KW-0808">Transferase</keyword>
<dbReference type="PANTHER" id="PTHR23079">
    <property type="entry name" value="RNA-DEPENDENT RNA POLYMERASE"/>
    <property type="match status" value="1"/>
</dbReference>
<dbReference type="EMBL" id="MLKD01000001">
    <property type="protein sequence ID" value="OQE31976.1"/>
    <property type="molecule type" value="Genomic_DNA"/>
</dbReference>
<comment type="catalytic activity">
    <reaction evidence="1">
        <text>RNA(n) + a ribonucleoside 5'-triphosphate = RNA(n+1) + diphosphate</text>
        <dbReference type="Rhea" id="RHEA:21248"/>
        <dbReference type="Rhea" id="RHEA-COMP:14527"/>
        <dbReference type="Rhea" id="RHEA-COMP:17342"/>
        <dbReference type="ChEBI" id="CHEBI:33019"/>
        <dbReference type="ChEBI" id="CHEBI:61557"/>
        <dbReference type="ChEBI" id="CHEBI:140395"/>
        <dbReference type="EC" id="2.7.7.48"/>
    </reaction>
</comment>
<evidence type="ECO:0000256" key="2">
    <source>
        <dbReference type="SAM" id="MobiDB-lite"/>
    </source>
</evidence>
<name>A0A1V6U0D9_9EURO</name>
<dbReference type="InterPro" id="IPR057596">
    <property type="entry name" value="RDRP_core"/>
</dbReference>
<gene>
    <name evidence="4" type="ORF">PENSTE_c001G05424</name>
</gene>
<dbReference type="GO" id="GO:0003723">
    <property type="term" value="F:RNA binding"/>
    <property type="evidence" value="ECO:0007669"/>
    <property type="project" value="UniProtKB-KW"/>
</dbReference>
<dbReference type="AlphaFoldDB" id="A0A1V6U0D9"/>
<evidence type="ECO:0000256" key="1">
    <source>
        <dbReference type="RuleBase" id="RU363098"/>
    </source>
</evidence>
<evidence type="ECO:0000259" key="3">
    <source>
        <dbReference type="Pfam" id="PF05183"/>
    </source>
</evidence>
<evidence type="ECO:0000313" key="5">
    <source>
        <dbReference type="Proteomes" id="UP000191285"/>
    </source>
</evidence>
<dbReference type="Gene3D" id="1.10.8.790">
    <property type="entry name" value="RNA-dependent RNA polymerase, slab domain, helical subdomain-like"/>
    <property type="match status" value="1"/>
</dbReference>
<comment type="caution">
    <text evidence="4">The sequence shown here is derived from an EMBL/GenBank/DDBJ whole genome shotgun (WGS) entry which is preliminary data.</text>
</comment>
<keyword evidence="1" id="KW-0694">RNA-binding</keyword>
<dbReference type="OrthoDB" id="10055769at2759"/>
<protein>
    <recommendedName>
        <fullName evidence="1">RNA-dependent RNA polymerase</fullName>
        <ecNumber evidence="1">2.7.7.48</ecNumber>
    </recommendedName>
</protein>